<dbReference type="GO" id="GO:0030632">
    <property type="term" value="P:D-alanine biosynthetic process"/>
    <property type="evidence" value="ECO:0007669"/>
    <property type="project" value="UniProtKB-UniRule"/>
</dbReference>
<dbReference type="RefSeq" id="WP_014600669.1">
    <property type="nucleotide sequence ID" value="NC_022568.1"/>
</dbReference>
<feature type="domain" description="Alanine racemase C-terminal" evidence="8">
    <location>
        <begin position="242"/>
        <end position="367"/>
    </location>
</feature>
<dbReference type="PANTHER" id="PTHR30511">
    <property type="entry name" value="ALANINE RACEMASE"/>
    <property type="match status" value="1"/>
</dbReference>
<dbReference type="PANTHER" id="PTHR30511:SF0">
    <property type="entry name" value="ALANINE RACEMASE, CATABOLIC-RELATED"/>
    <property type="match status" value="1"/>
</dbReference>
<keyword evidence="3 5" id="KW-0663">Pyridoxal phosphate</keyword>
<dbReference type="PRINTS" id="PR00992">
    <property type="entry name" value="ALARACEMASE"/>
</dbReference>
<dbReference type="GO" id="GO:0009252">
    <property type="term" value="P:peptidoglycan biosynthetic process"/>
    <property type="evidence" value="ECO:0007669"/>
    <property type="project" value="TreeGrafter"/>
</dbReference>
<feature type="binding site" evidence="5 7">
    <location>
        <position position="134"/>
    </location>
    <ligand>
        <name>substrate</name>
    </ligand>
</feature>
<organism evidence="9 10">
    <name type="scientific">Listeria monocytogenes serotype 1/2a (strain EGD / Mackaness)</name>
    <dbReference type="NCBI Taxonomy" id="1334565"/>
    <lineage>
        <taxon>Bacteria</taxon>
        <taxon>Bacillati</taxon>
        <taxon>Bacillota</taxon>
        <taxon>Bacilli</taxon>
        <taxon>Bacillales</taxon>
        <taxon>Listeriaceae</taxon>
        <taxon>Listeria</taxon>
    </lineage>
</organism>
<feature type="active site" description="Proton acceptor; specific for L-alanine" evidence="5">
    <location>
        <position position="263"/>
    </location>
</feature>
<dbReference type="GO" id="GO:0030170">
    <property type="term" value="F:pyridoxal phosphate binding"/>
    <property type="evidence" value="ECO:0007669"/>
    <property type="project" value="UniProtKB-UniRule"/>
</dbReference>
<dbReference type="Proteomes" id="UP000016703">
    <property type="component" value="Chromosome"/>
</dbReference>
<dbReference type="FunFam" id="2.40.37.10:FF:000006">
    <property type="entry name" value="Alanine racemase"/>
    <property type="match status" value="1"/>
</dbReference>
<evidence type="ECO:0000256" key="6">
    <source>
        <dbReference type="PIRSR" id="PIRSR600821-50"/>
    </source>
</evidence>
<proteinExistence type="inferred from homology"/>
<keyword evidence="4 5" id="KW-0413">Isomerase</keyword>
<comment type="catalytic activity">
    <reaction evidence="1 5">
        <text>L-alanine = D-alanine</text>
        <dbReference type="Rhea" id="RHEA:20249"/>
        <dbReference type="ChEBI" id="CHEBI:57416"/>
        <dbReference type="ChEBI" id="CHEBI:57972"/>
        <dbReference type="EC" id="5.1.1.1"/>
    </reaction>
</comment>
<dbReference type="PROSITE" id="PS00395">
    <property type="entry name" value="ALANINE_RACEMASE"/>
    <property type="match status" value="1"/>
</dbReference>
<accession>A0A3Q0NCQ8</accession>
<dbReference type="UniPathway" id="UPA00042">
    <property type="reaction ID" value="UER00497"/>
</dbReference>
<dbReference type="InterPro" id="IPR029066">
    <property type="entry name" value="PLP-binding_barrel"/>
</dbReference>
<evidence type="ECO:0000256" key="4">
    <source>
        <dbReference type="ARBA" id="ARBA00023235"/>
    </source>
</evidence>
<dbReference type="InterPro" id="IPR001608">
    <property type="entry name" value="Ala_racemase_N"/>
</dbReference>
<evidence type="ECO:0000256" key="2">
    <source>
        <dbReference type="ARBA" id="ARBA00001933"/>
    </source>
</evidence>
<dbReference type="Gene3D" id="2.40.37.10">
    <property type="entry name" value="Lyase, Ornithine Decarboxylase, Chain A, domain 1"/>
    <property type="match status" value="1"/>
</dbReference>
<dbReference type="Pfam" id="PF00842">
    <property type="entry name" value="Ala_racemase_C"/>
    <property type="match status" value="1"/>
</dbReference>
<dbReference type="SMART" id="SM01005">
    <property type="entry name" value="Ala_racemase_C"/>
    <property type="match status" value="1"/>
</dbReference>
<dbReference type="CDD" id="cd00430">
    <property type="entry name" value="PLPDE_III_AR"/>
    <property type="match status" value="1"/>
</dbReference>
<comment type="similarity">
    <text evidence="5">Belongs to the alanine racemase family.</text>
</comment>
<dbReference type="SMR" id="A0A3Q0NCQ8"/>
<dbReference type="InterPro" id="IPR009006">
    <property type="entry name" value="Ala_racemase/Decarboxylase_C"/>
</dbReference>
<dbReference type="AlphaFoldDB" id="A0A3Q0NCQ8"/>
<dbReference type="InterPro" id="IPR011079">
    <property type="entry name" value="Ala_racemase_C"/>
</dbReference>
<dbReference type="FunFam" id="3.20.20.10:FF:000002">
    <property type="entry name" value="Alanine racemase"/>
    <property type="match status" value="1"/>
</dbReference>
<name>A0A3Q0NCQ8_LISMG</name>
<dbReference type="NCBIfam" id="TIGR00492">
    <property type="entry name" value="alr"/>
    <property type="match status" value="1"/>
</dbReference>
<gene>
    <name evidence="9" type="primary">dal</name>
    <name evidence="9" type="ORF">LMON_0891</name>
</gene>
<evidence type="ECO:0000313" key="10">
    <source>
        <dbReference type="Proteomes" id="UP000016703"/>
    </source>
</evidence>
<evidence type="ECO:0000256" key="5">
    <source>
        <dbReference type="HAMAP-Rule" id="MF_01201"/>
    </source>
</evidence>
<dbReference type="EMBL" id="HG421741">
    <property type="protein sequence ID" value="CDG44753.1"/>
    <property type="molecule type" value="Genomic_DNA"/>
</dbReference>
<dbReference type="Gene3D" id="3.20.20.10">
    <property type="entry name" value="Alanine racemase"/>
    <property type="match status" value="1"/>
</dbReference>
<feature type="active site" description="Proton acceptor; specific for D-alanine" evidence="5">
    <location>
        <position position="40"/>
    </location>
</feature>
<protein>
    <recommendedName>
        <fullName evidence="5">Alanine racemase</fullName>
        <ecNumber evidence="5">5.1.1.1</ecNumber>
    </recommendedName>
</protein>
<evidence type="ECO:0000256" key="3">
    <source>
        <dbReference type="ARBA" id="ARBA00022898"/>
    </source>
</evidence>
<dbReference type="GO" id="GO:0005829">
    <property type="term" value="C:cytosol"/>
    <property type="evidence" value="ECO:0007669"/>
    <property type="project" value="TreeGrafter"/>
</dbReference>
<dbReference type="KEGG" id="lmod:LMON_0891"/>
<reference evidence="9 10" key="1">
    <citation type="journal article" date="2014" name="MBio">
        <title>Comparison of widely used Listeria monocytogenes strains EGD, 10403S, and EGD-e highlights genomic variations underlying differences in pathogenicity.</title>
        <authorList>
            <person name="Becavin C."/>
            <person name="Bouchier C."/>
            <person name="Lechat P."/>
            <person name="Archambaud C."/>
            <person name="Creno S."/>
            <person name="Gouin E."/>
            <person name="Wu Z."/>
            <person name="Kuhbacher A."/>
            <person name="Brisse S."/>
            <person name="Pucciarelli M.G."/>
            <person name="Garcia-del Portillo F."/>
            <person name="Hain T."/>
            <person name="Portnoy D.A."/>
            <person name="Chakraborty T."/>
            <person name="Lecuit M."/>
            <person name="Pizarro-Cerda J."/>
            <person name="Moszer I."/>
            <person name="Bierne H."/>
            <person name="Cossart P."/>
        </authorList>
    </citation>
    <scope>NUCLEOTIDE SEQUENCE [LARGE SCALE GENOMIC DNA]</scope>
    <source>
        <strain evidence="10">EGD / Mackaness</strain>
    </source>
</reference>
<evidence type="ECO:0000259" key="8">
    <source>
        <dbReference type="SMART" id="SM01005"/>
    </source>
</evidence>
<comment type="function">
    <text evidence="5">Catalyzes the interconversion of L-alanine and D-alanine. May also act on other amino acids.</text>
</comment>
<comment type="pathway">
    <text evidence="5">Amino-acid biosynthesis; D-alanine biosynthesis; D-alanine from L-alanine: step 1/1.</text>
</comment>
<feature type="binding site" evidence="5 7">
    <location>
        <position position="310"/>
    </location>
    <ligand>
        <name>substrate</name>
    </ligand>
</feature>
<dbReference type="InterPro" id="IPR000821">
    <property type="entry name" value="Ala_racemase"/>
</dbReference>
<dbReference type="GO" id="GO:0008784">
    <property type="term" value="F:alanine racemase activity"/>
    <property type="evidence" value="ECO:0007669"/>
    <property type="project" value="UniProtKB-UniRule"/>
</dbReference>
<evidence type="ECO:0000313" key="9">
    <source>
        <dbReference type="EMBL" id="CDG44753.1"/>
    </source>
</evidence>
<evidence type="ECO:0000256" key="1">
    <source>
        <dbReference type="ARBA" id="ARBA00000316"/>
    </source>
</evidence>
<dbReference type="SUPFAM" id="SSF51419">
    <property type="entry name" value="PLP-binding barrel"/>
    <property type="match status" value="1"/>
</dbReference>
<comment type="cofactor">
    <cofactor evidence="2 5 6">
        <name>pyridoxal 5'-phosphate</name>
        <dbReference type="ChEBI" id="CHEBI:597326"/>
    </cofactor>
</comment>
<dbReference type="InterPro" id="IPR020622">
    <property type="entry name" value="Ala_racemase_pyridoxalP-BS"/>
</dbReference>
<sequence length="368" mass="41029">MVTGWHRPTWIEIDRAAIRENIKNEQNKLPESVDLWAVVKANAYGHGIIEVARTAKEAGAKGFCVAILDEALALREAGFQDDFILVLGATRKEDANLAAKNHISLTVFREDWLENLTLEATLRIHLKVDSGMGRLGIRTTEEARRIEATSTNDHQLQLEGIYTHFATADQLETSYFEQQLAKFQTILTSLKKRPTYVHTANSAASLLQPQIGFDAIRFGISMYGLTPSTEIKTSLPFELKPALALYTEMVHVKELAPGDSVSYGATYTATEREWVATLPIGYADGLIRHYSGFHVLVDGEPAPIIGRVCMDQTIIKLPREFQTGSKVTIIGKDHGNTVTADDAAQYLDTINYEVTCLLNERIPRKYIH</sequence>
<dbReference type="SUPFAM" id="SSF50621">
    <property type="entry name" value="Alanine racemase C-terminal domain-like"/>
    <property type="match status" value="1"/>
</dbReference>
<dbReference type="HAMAP" id="MF_01201">
    <property type="entry name" value="Ala_racemase"/>
    <property type="match status" value="1"/>
</dbReference>
<feature type="modified residue" description="N6-(pyridoxal phosphate)lysine" evidence="5 6">
    <location>
        <position position="40"/>
    </location>
</feature>
<dbReference type="Pfam" id="PF01168">
    <property type="entry name" value="Ala_racemase_N"/>
    <property type="match status" value="1"/>
</dbReference>
<evidence type="ECO:0000256" key="7">
    <source>
        <dbReference type="PIRSR" id="PIRSR600821-52"/>
    </source>
</evidence>
<dbReference type="EC" id="5.1.1.1" evidence="5"/>